<keyword evidence="3 6" id="KW-0067">ATP-binding</keyword>
<dbReference type="SMART" id="SM00968">
    <property type="entry name" value="SMC_hinge"/>
    <property type="match status" value="1"/>
</dbReference>
<dbReference type="InterPro" id="IPR011890">
    <property type="entry name" value="SMC_prok"/>
</dbReference>
<dbReference type="PIRSF" id="PIRSF005719">
    <property type="entry name" value="SMC"/>
    <property type="match status" value="1"/>
</dbReference>
<evidence type="ECO:0000313" key="8">
    <source>
        <dbReference type="EMBL" id="AEB11955.1"/>
    </source>
</evidence>
<comment type="domain">
    <text evidence="6">Contains large globular domains required for ATP hydrolysis at each terminus and a third globular domain forming a flexible hinge near the middle of the molecule. These domains are separated by coiled-coil structures.</text>
</comment>
<dbReference type="InterPro" id="IPR036277">
    <property type="entry name" value="SMC_hinge_sf"/>
</dbReference>
<gene>
    <name evidence="6" type="primary">smc</name>
    <name evidence="8" type="ordered locus">Marky_1215</name>
</gene>
<dbReference type="GO" id="GO:0030261">
    <property type="term" value="P:chromosome condensation"/>
    <property type="evidence" value="ECO:0007669"/>
    <property type="project" value="InterPro"/>
</dbReference>
<evidence type="ECO:0000256" key="3">
    <source>
        <dbReference type="ARBA" id="ARBA00022840"/>
    </source>
</evidence>
<feature type="coiled-coil region" evidence="6">
    <location>
        <begin position="159"/>
        <end position="450"/>
    </location>
</feature>
<keyword evidence="9" id="KW-1185">Reference proteome</keyword>
<comment type="subunit">
    <text evidence="6">Homodimer.</text>
</comment>
<comment type="subcellular location">
    <subcellularLocation>
        <location evidence="6">Cytoplasm</location>
    </subcellularLocation>
</comment>
<organism evidence="8 9">
    <name type="scientific">Marinithermus hydrothermalis (strain DSM 14884 / JCM 11576 / T1)</name>
    <dbReference type="NCBI Taxonomy" id="869210"/>
    <lineage>
        <taxon>Bacteria</taxon>
        <taxon>Thermotogati</taxon>
        <taxon>Deinococcota</taxon>
        <taxon>Deinococci</taxon>
        <taxon>Thermales</taxon>
        <taxon>Thermaceae</taxon>
        <taxon>Marinithermus</taxon>
    </lineage>
</organism>
<dbReference type="Gene3D" id="3.30.70.1620">
    <property type="match status" value="1"/>
</dbReference>
<feature type="coiled-coil region" evidence="6">
    <location>
        <begin position="626"/>
        <end position="686"/>
    </location>
</feature>
<dbReference type="Gene3D" id="1.20.1060.20">
    <property type="match status" value="1"/>
</dbReference>
<accession>F2NQL7</accession>
<sequence length="1081" mass="119021">MRIERLILHGFKSFAERTVLEFPHGLSGIIGPNGSGKSNVIEALRFVVGARARELRGGRAEELIFHGGTGRPPMPFAEVILELTRGRERITVSRRIERDGSQEVRLNGRRASFRQIEQALAGSGLGRNGYAIVGQGEVSGILHASPEVLLGHLEDAAGLRTVTLAHREAQARLERAEAHLAELSSELARRQTDLERLAEEARAAQRAQALAAERLCVQRGLIQARVAELEREIQALRAAIQAAQDTQAELRERQTELKTARAQAEAALEAALAHQAELKAAYEARRGEVRLLEARREHLQRERRRLLAERARLEQELERLRRQAPPELPERPEGDPNTLAEAVAHVRDELAEAEAALTDAETTYRQATEEYARYQKALAVHEAQRAARAQALQERARLEADRARLTEAYARLQAELEAKETQARKLRAALNEASRALSETTSELRALTREKERLAAFVASGADLAEGPRRVAQSGIPGVIGVVADLVRAPEGLEAALEAALGGRLQWVLTEDEAAAKTAVAYLKRHGGRATFLPRTLLRPRTRSWSALARAPGVLGFARDLAPIPGEPEATAVLFGDTLVIQDLEAALAIARAHPDRPRLVTLEGEVLEASGALTGGRARKGAGQTLALRRRLADLEAEVAAHEAEVRALQDTIARTKADLAALEVEQSRARAEELARELKALERALAHTTLPEVPPAPEPVPEPDPRPLEALRERVAALKDEAGRLEAAAARWEAYRREAAHYRALLERFEADQARAQEAMARLETLRAELEQLEAEHAQLAADLDRARQAVDELDLEAAARRVQAQRQEVERLLAEEEATVRRLSETLTQADEHRLTLARREATLEAVRAEAAALPPGEAAEGTYRTLQRRLAQIEREISEMGPVNHRAEHAHAQLAAEVERLKAEVAEAAEAARQLEAGLEAVQREYADRLEAAFQRFQERFAHYAHALLGGGATVQREAGGLALGLNPAGKRTRRLELLSMGEKTMGALAFLFALAEVGEGGLPLAVLDEVDAPLDEANIARFTRFLRRFSTERQFILVTHQKRTMEACDALYGVTSRDGMSRVYTIRREEAPLGVE</sequence>
<evidence type="ECO:0000256" key="2">
    <source>
        <dbReference type="ARBA" id="ARBA00022741"/>
    </source>
</evidence>
<dbReference type="GO" id="GO:0007059">
    <property type="term" value="P:chromosome segregation"/>
    <property type="evidence" value="ECO:0007669"/>
    <property type="project" value="UniProtKB-UniRule"/>
</dbReference>
<dbReference type="InterPro" id="IPR024704">
    <property type="entry name" value="SMC"/>
</dbReference>
<name>F2NQL7_MARHT</name>
<dbReference type="InterPro" id="IPR010935">
    <property type="entry name" value="SMC_hinge"/>
</dbReference>
<dbReference type="OrthoDB" id="9808768at2"/>
<keyword evidence="4 6" id="KW-0175">Coiled coil</keyword>
<dbReference type="GO" id="GO:0006260">
    <property type="term" value="P:DNA replication"/>
    <property type="evidence" value="ECO:0007669"/>
    <property type="project" value="UniProtKB-UniRule"/>
</dbReference>
<dbReference type="STRING" id="869210.Marky_1215"/>
<dbReference type="RefSeq" id="WP_013704002.1">
    <property type="nucleotide sequence ID" value="NC_015387.1"/>
</dbReference>
<feature type="binding site" evidence="6">
    <location>
        <begin position="32"/>
        <end position="39"/>
    </location>
    <ligand>
        <name>ATP</name>
        <dbReference type="ChEBI" id="CHEBI:30616"/>
    </ligand>
</feature>
<feature type="coiled-coil region" evidence="6">
    <location>
        <begin position="860"/>
        <end position="929"/>
    </location>
</feature>
<dbReference type="Proteomes" id="UP000007030">
    <property type="component" value="Chromosome"/>
</dbReference>
<dbReference type="GO" id="GO:0003677">
    <property type="term" value="F:DNA binding"/>
    <property type="evidence" value="ECO:0007669"/>
    <property type="project" value="UniProtKB-UniRule"/>
</dbReference>
<proteinExistence type="inferred from homology"/>
<dbReference type="Gene3D" id="3.40.50.300">
    <property type="entry name" value="P-loop containing nucleotide triphosphate hydrolases"/>
    <property type="match status" value="2"/>
</dbReference>
<dbReference type="KEGG" id="mhd:Marky_1215"/>
<dbReference type="GO" id="GO:0005694">
    <property type="term" value="C:chromosome"/>
    <property type="evidence" value="ECO:0007669"/>
    <property type="project" value="InterPro"/>
</dbReference>
<comment type="similarity">
    <text evidence="6">Belongs to the SMC family.</text>
</comment>
<dbReference type="GO" id="GO:0005737">
    <property type="term" value="C:cytoplasm"/>
    <property type="evidence" value="ECO:0007669"/>
    <property type="project" value="UniProtKB-SubCell"/>
</dbReference>
<dbReference type="InterPro" id="IPR027417">
    <property type="entry name" value="P-loop_NTPase"/>
</dbReference>
<dbReference type="GO" id="GO:0007062">
    <property type="term" value="P:sister chromatid cohesion"/>
    <property type="evidence" value="ECO:0007669"/>
    <property type="project" value="InterPro"/>
</dbReference>
<dbReference type="HOGENOM" id="CLU_001042_2_2_0"/>
<dbReference type="Pfam" id="PF06470">
    <property type="entry name" value="SMC_hinge"/>
    <property type="match status" value="1"/>
</dbReference>
<dbReference type="Pfam" id="PF02463">
    <property type="entry name" value="SMC_N"/>
    <property type="match status" value="1"/>
</dbReference>
<dbReference type="GO" id="GO:0005524">
    <property type="term" value="F:ATP binding"/>
    <property type="evidence" value="ECO:0007669"/>
    <property type="project" value="UniProtKB-UniRule"/>
</dbReference>
<dbReference type="SUPFAM" id="SSF75553">
    <property type="entry name" value="Smc hinge domain"/>
    <property type="match status" value="1"/>
</dbReference>
<evidence type="ECO:0000259" key="7">
    <source>
        <dbReference type="SMART" id="SM00968"/>
    </source>
</evidence>
<evidence type="ECO:0000256" key="6">
    <source>
        <dbReference type="HAMAP-Rule" id="MF_01894"/>
    </source>
</evidence>
<dbReference type="AlphaFoldDB" id="F2NQL7"/>
<dbReference type="PANTHER" id="PTHR43977">
    <property type="entry name" value="STRUCTURAL MAINTENANCE OF CHROMOSOMES PROTEIN 3"/>
    <property type="match status" value="1"/>
</dbReference>
<evidence type="ECO:0000313" key="9">
    <source>
        <dbReference type="Proteomes" id="UP000007030"/>
    </source>
</evidence>
<comment type="function">
    <text evidence="6">Required for chromosome condensation and partitioning.</text>
</comment>
<dbReference type="HAMAP" id="MF_01894">
    <property type="entry name" value="Smc_prok"/>
    <property type="match status" value="1"/>
</dbReference>
<evidence type="ECO:0000256" key="4">
    <source>
        <dbReference type="ARBA" id="ARBA00023054"/>
    </source>
</evidence>
<feature type="domain" description="SMC hinge" evidence="7">
    <location>
        <begin position="477"/>
        <end position="591"/>
    </location>
</feature>
<dbReference type="EMBL" id="CP002630">
    <property type="protein sequence ID" value="AEB11955.1"/>
    <property type="molecule type" value="Genomic_DNA"/>
</dbReference>
<dbReference type="GO" id="GO:0016887">
    <property type="term" value="F:ATP hydrolysis activity"/>
    <property type="evidence" value="ECO:0007669"/>
    <property type="project" value="InterPro"/>
</dbReference>
<keyword evidence="1 6" id="KW-0963">Cytoplasm</keyword>
<keyword evidence="5 6" id="KW-0238">DNA-binding</keyword>
<keyword evidence="2 6" id="KW-0547">Nucleotide-binding</keyword>
<dbReference type="InterPro" id="IPR003395">
    <property type="entry name" value="RecF/RecN/SMC_N"/>
</dbReference>
<feature type="coiled-coil region" evidence="6">
    <location>
        <begin position="710"/>
        <end position="836"/>
    </location>
</feature>
<evidence type="ECO:0000256" key="1">
    <source>
        <dbReference type="ARBA" id="ARBA00022490"/>
    </source>
</evidence>
<reference evidence="8 9" key="1">
    <citation type="journal article" date="2012" name="Stand. Genomic Sci.">
        <title>Complete genome sequence of the aerobic, heterotroph Marinithermus hydrothermalis type strain (T1(T)) from a deep-sea hydrothermal vent chimney.</title>
        <authorList>
            <person name="Copeland A."/>
            <person name="Gu W."/>
            <person name="Yasawong M."/>
            <person name="Lapidus A."/>
            <person name="Lucas S."/>
            <person name="Deshpande S."/>
            <person name="Pagani I."/>
            <person name="Tapia R."/>
            <person name="Cheng J.F."/>
            <person name="Goodwin L.A."/>
            <person name="Pitluck S."/>
            <person name="Liolios K."/>
            <person name="Ivanova N."/>
            <person name="Mavromatis K."/>
            <person name="Mikhailova N."/>
            <person name="Pati A."/>
            <person name="Chen A."/>
            <person name="Palaniappan K."/>
            <person name="Land M."/>
            <person name="Pan C."/>
            <person name="Brambilla E.M."/>
            <person name="Rohde M."/>
            <person name="Tindall B.J."/>
            <person name="Sikorski J."/>
            <person name="Goker M."/>
            <person name="Detter J.C."/>
            <person name="Bristow J."/>
            <person name="Eisen J.A."/>
            <person name="Markowitz V."/>
            <person name="Hugenholtz P."/>
            <person name="Kyrpides N.C."/>
            <person name="Klenk H.P."/>
            <person name="Woyke T."/>
        </authorList>
    </citation>
    <scope>NUCLEOTIDE SEQUENCE [LARGE SCALE GENOMIC DNA]</scope>
    <source>
        <strain evidence="9">DSM 14884 / JCM 11576 / T1</strain>
    </source>
</reference>
<dbReference type="SUPFAM" id="SSF52540">
    <property type="entry name" value="P-loop containing nucleoside triphosphate hydrolases"/>
    <property type="match status" value="1"/>
</dbReference>
<evidence type="ECO:0000256" key="5">
    <source>
        <dbReference type="ARBA" id="ARBA00023125"/>
    </source>
</evidence>
<dbReference type="eggNOG" id="COG1196">
    <property type="taxonomic scope" value="Bacteria"/>
</dbReference>
<protein>
    <recommendedName>
        <fullName evidence="6">Chromosome partition protein Smc</fullName>
    </recommendedName>
</protein>